<protein>
    <submittedName>
        <fullName evidence="2">Uncharacterized protein</fullName>
    </submittedName>
</protein>
<comment type="caution">
    <text evidence="2">The sequence shown here is derived from an EMBL/GenBank/DDBJ whole genome shotgun (WGS) entry which is preliminary data.</text>
</comment>
<gene>
    <name evidence="2" type="ORF">RS82_00149</name>
</gene>
<keyword evidence="3" id="KW-1185">Reference proteome</keyword>
<dbReference type="EMBL" id="JYJA01000015">
    <property type="protein sequence ID" value="KJL45597.1"/>
    <property type="molecule type" value="Genomic_DNA"/>
</dbReference>
<reference evidence="2 3" key="1">
    <citation type="submission" date="2015-02" db="EMBL/GenBank/DDBJ databases">
        <title>Draft genome sequences of ten Microbacterium spp. with emphasis on heavy metal contaminated environments.</title>
        <authorList>
            <person name="Corretto E."/>
        </authorList>
    </citation>
    <scope>NUCLEOTIDE SEQUENCE [LARGE SCALE GENOMIC DNA]</scope>
    <source>
        <strain evidence="2 3">DSM 8608</strain>
    </source>
</reference>
<organism evidence="2 3">
    <name type="scientific">Microbacterium trichothecenolyticum</name>
    <name type="common">Aureobacterium trichothecenolyticum</name>
    <dbReference type="NCBI Taxonomy" id="69370"/>
    <lineage>
        <taxon>Bacteria</taxon>
        <taxon>Bacillati</taxon>
        <taxon>Actinomycetota</taxon>
        <taxon>Actinomycetes</taxon>
        <taxon>Micrococcales</taxon>
        <taxon>Microbacteriaceae</taxon>
        <taxon>Microbacterium</taxon>
    </lineage>
</organism>
<dbReference type="AlphaFoldDB" id="A0A0M2HG08"/>
<feature type="compositionally biased region" description="Basic and acidic residues" evidence="1">
    <location>
        <begin position="86"/>
        <end position="102"/>
    </location>
</feature>
<feature type="compositionally biased region" description="Polar residues" evidence="1">
    <location>
        <begin position="159"/>
        <end position="172"/>
    </location>
</feature>
<sequence length="252" mass="28172">MPRDKRLYMTFPIDFHRHPKLKRLPVEVRWTFVEMNGEARIADNDGVFTHEDAEFEWPIDHLERLVSSHPTRPLVVKTDTHYVIREFPEHQETKASREERRAKNAANGAKGGRPRKNPPGTQQKPSGLRVGTDSQANETQQKAESESESEDYYSPLESQSSSNRASVSTDSFEISEHTRASAARKGVDLQGIAVALNGIGIRVDAYGAMSLANHLLEKAKSFPSAPQRYVLGCITQSPHEIAKYLHDSGLAA</sequence>
<name>A0A0M2HG08_MICTR</name>
<proteinExistence type="predicted"/>
<evidence type="ECO:0000313" key="3">
    <source>
        <dbReference type="Proteomes" id="UP000034098"/>
    </source>
</evidence>
<dbReference type="Proteomes" id="UP000034098">
    <property type="component" value="Unassembled WGS sequence"/>
</dbReference>
<accession>A0A0M2HG08</accession>
<feature type="compositionally biased region" description="Polar residues" evidence="1">
    <location>
        <begin position="132"/>
        <end position="142"/>
    </location>
</feature>
<evidence type="ECO:0000313" key="2">
    <source>
        <dbReference type="EMBL" id="KJL45597.1"/>
    </source>
</evidence>
<dbReference type="PATRIC" id="fig|69370.6.peg.156"/>
<evidence type="ECO:0000256" key="1">
    <source>
        <dbReference type="SAM" id="MobiDB-lite"/>
    </source>
</evidence>
<feature type="region of interest" description="Disordered" evidence="1">
    <location>
        <begin position="86"/>
        <end position="172"/>
    </location>
</feature>